<evidence type="ECO:0000313" key="2">
    <source>
        <dbReference type="EMBL" id="VDK42858.1"/>
    </source>
</evidence>
<dbReference type="Proteomes" id="UP000267096">
    <property type="component" value="Unassembled WGS sequence"/>
</dbReference>
<evidence type="ECO:0000256" key="1">
    <source>
        <dbReference type="SAM" id="MobiDB-lite"/>
    </source>
</evidence>
<proteinExistence type="predicted"/>
<protein>
    <submittedName>
        <fullName evidence="2">Uncharacterized protein</fullName>
    </submittedName>
</protein>
<evidence type="ECO:0000313" key="3">
    <source>
        <dbReference type="Proteomes" id="UP000267096"/>
    </source>
</evidence>
<dbReference type="OrthoDB" id="5831201at2759"/>
<organism evidence="2 3">
    <name type="scientific">Anisakis simplex</name>
    <name type="common">Herring worm</name>
    <dbReference type="NCBI Taxonomy" id="6269"/>
    <lineage>
        <taxon>Eukaryota</taxon>
        <taxon>Metazoa</taxon>
        <taxon>Ecdysozoa</taxon>
        <taxon>Nematoda</taxon>
        <taxon>Chromadorea</taxon>
        <taxon>Rhabditida</taxon>
        <taxon>Spirurina</taxon>
        <taxon>Ascaridomorpha</taxon>
        <taxon>Ascaridoidea</taxon>
        <taxon>Anisakidae</taxon>
        <taxon>Anisakis</taxon>
        <taxon>Anisakis simplex complex</taxon>
    </lineage>
</organism>
<name>A0A3P6RLQ9_ANISI</name>
<feature type="compositionally biased region" description="Low complexity" evidence="1">
    <location>
        <begin position="88"/>
        <end position="100"/>
    </location>
</feature>
<reference evidence="2 3" key="1">
    <citation type="submission" date="2018-11" db="EMBL/GenBank/DDBJ databases">
        <authorList>
            <consortium name="Pathogen Informatics"/>
        </authorList>
    </citation>
    <scope>NUCLEOTIDE SEQUENCE [LARGE SCALE GENOMIC DNA]</scope>
</reference>
<sequence>MNLSIVKEMLSKLVNKFKKHSLQENDLNNIQPQQNTDLYYRSTTTLNSFYSDNNSTLHDSGTESDDDELERLDCMSTREHTSDLTGKSPPNLTSSPPLLSDIESNSWDSTGCESGIVMGDREESSRDVAIESVFEVEPEGVSMHYNTAGGLYSSTSKSKQTGAFRPVTTTLHHSTQMVISGVGAQEFVESTIIDNDADTEKRRVGSL</sequence>
<feature type="region of interest" description="Disordered" evidence="1">
    <location>
        <begin position="79"/>
        <end position="110"/>
    </location>
</feature>
<dbReference type="EMBL" id="UYRR01030996">
    <property type="protein sequence ID" value="VDK42858.1"/>
    <property type="molecule type" value="Genomic_DNA"/>
</dbReference>
<accession>A0A3P6RLQ9</accession>
<gene>
    <name evidence="2" type="ORF">ASIM_LOCUS10365</name>
</gene>
<dbReference type="AlphaFoldDB" id="A0A3P6RLQ9"/>
<feature type="region of interest" description="Disordered" evidence="1">
    <location>
        <begin position="50"/>
        <end position="69"/>
    </location>
</feature>
<feature type="compositionally biased region" description="Polar residues" evidence="1">
    <location>
        <begin position="50"/>
        <end position="59"/>
    </location>
</feature>
<keyword evidence="3" id="KW-1185">Reference proteome</keyword>